<dbReference type="InterPro" id="IPR025110">
    <property type="entry name" value="AMP-bd_C"/>
</dbReference>
<dbReference type="InterPro" id="IPR020845">
    <property type="entry name" value="AMP-binding_CS"/>
</dbReference>
<accession>A0A7L4YTH8</accession>
<dbReference type="Pfam" id="PF13193">
    <property type="entry name" value="AMP-binding_C"/>
    <property type="match status" value="1"/>
</dbReference>
<feature type="domain" description="AMP-dependent synthetase/ligase" evidence="1">
    <location>
        <begin position="45"/>
        <end position="431"/>
    </location>
</feature>
<sequence>MSTTALSIDDYLADAARRRDAIWPADVPRDVVYPLGEISIGDHVRTWAEQTPDATAIAFYGREVSWRELDDLSDRAAGWLAAQGIQAGDRVGVLLPNSPQFIVAFVGILKLGAVHVPINTMFRELELRHELTDADCTALFAVDSMLDVLGNVIDETNVRSVLVTSAYEMAGDEPTPPAPAATSSERVTDYAVWSDLEGVSPAPKVDVDLDALAALNYTGGTTGLPKGCEHTQRHMLYTAATALSGNGLREKAALLCHVPIFWIAGEDFGILNPIVSGGTVVLLARWDATAVMKAVEQYGVQMMIGTVDNYLEIMDHPDAATTDFSSLHSPLAMSFVARVDPEVRRRWREVSRSDGVLREAAYGMTETHTCDTFTYGLQTDNWDLSGEPGLCGLPVPGTDIAIVDPATGDLLPTGERGEIIVRSPSILTAYWRRADATAEAIRDGWLHTGDTGFLDEAGCLHYLSRNKDMIKVNGMSVFPTEVETFLCRHELVDVAAVVPRPDSSKGQVPVAFVKPVEGATIDPEELRAWAKTQMATYKVPEVRIVEDYPMTTTGKIKKAELAASLGD</sequence>
<dbReference type="InterPro" id="IPR045851">
    <property type="entry name" value="AMP-bd_C_sf"/>
</dbReference>
<evidence type="ECO:0000259" key="1">
    <source>
        <dbReference type="Pfam" id="PF00501"/>
    </source>
</evidence>
<evidence type="ECO:0000313" key="3">
    <source>
        <dbReference type="EMBL" id="QHC02079.1"/>
    </source>
</evidence>
<dbReference type="KEGG" id="eke:EK0264_18590"/>
<evidence type="ECO:0000313" key="4">
    <source>
        <dbReference type="Proteomes" id="UP000463857"/>
    </source>
</evidence>
<dbReference type="PANTHER" id="PTHR43767:SF1">
    <property type="entry name" value="NONRIBOSOMAL PEPTIDE SYNTHASE PES1 (EUROFUNG)-RELATED"/>
    <property type="match status" value="1"/>
</dbReference>
<dbReference type="InParanoid" id="A0A7L4YTH8"/>
<dbReference type="Gene3D" id="3.40.50.12780">
    <property type="entry name" value="N-terminal domain of ligase-like"/>
    <property type="match status" value="1"/>
</dbReference>
<dbReference type="OrthoDB" id="9803968at2"/>
<protein>
    <submittedName>
        <fullName evidence="3">AMP-binding protein</fullName>
    </submittedName>
</protein>
<keyword evidence="4" id="KW-1185">Reference proteome</keyword>
<dbReference type="AlphaFoldDB" id="A0A7L4YTH8"/>
<dbReference type="Pfam" id="PF00501">
    <property type="entry name" value="AMP-binding"/>
    <property type="match status" value="1"/>
</dbReference>
<reference evidence="3 4" key="1">
    <citation type="journal article" date="2018" name="Int. J. Syst. Evol. Microbiol.">
        <title>Epidermidibacterium keratini gen. nov., sp. nov., a member of the family Sporichthyaceae, isolated from keratin epidermis.</title>
        <authorList>
            <person name="Lee D.G."/>
            <person name="Trujillo M.E."/>
            <person name="Kang S."/>
            <person name="Nam J.J."/>
            <person name="Kim Y.J."/>
        </authorList>
    </citation>
    <scope>NUCLEOTIDE SEQUENCE [LARGE SCALE GENOMIC DNA]</scope>
    <source>
        <strain evidence="3 4">EPI-7</strain>
    </source>
</reference>
<feature type="domain" description="AMP-binding enzyme C-terminal" evidence="2">
    <location>
        <begin position="481"/>
        <end position="555"/>
    </location>
</feature>
<dbReference type="Proteomes" id="UP000463857">
    <property type="component" value="Chromosome"/>
</dbReference>
<dbReference type="PANTHER" id="PTHR43767">
    <property type="entry name" value="LONG-CHAIN-FATTY-ACID--COA LIGASE"/>
    <property type="match status" value="1"/>
</dbReference>
<dbReference type="SUPFAM" id="SSF56801">
    <property type="entry name" value="Acetyl-CoA synthetase-like"/>
    <property type="match status" value="1"/>
</dbReference>
<gene>
    <name evidence="3" type="ORF">EK0264_18590</name>
</gene>
<dbReference type="InterPro" id="IPR000873">
    <property type="entry name" value="AMP-dep_synth/lig_dom"/>
</dbReference>
<dbReference type="Gene3D" id="3.30.300.30">
    <property type="match status" value="1"/>
</dbReference>
<evidence type="ECO:0000259" key="2">
    <source>
        <dbReference type="Pfam" id="PF13193"/>
    </source>
</evidence>
<name>A0A7L4YTH8_9ACTN</name>
<dbReference type="PROSITE" id="PS00455">
    <property type="entry name" value="AMP_BINDING"/>
    <property type="match status" value="1"/>
</dbReference>
<dbReference type="NCBIfam" id="NF004822">
    <property type="entry name" value="PRK06178.1"/>
    <property type="match status" value="1"/>
</dbReference>
<organism evidence="3 4">
    <name type="scientific">Epidermidibacterium keratini</name>
    <dbReference type="NCBI Taxonomy" id="1891644"/>
    <lineage>
        <taxon>Bacteria</taxon>
        <taxon>Bacillati</taxon>
        <taxon>Actinomycetota</taxon>
        <taxon>Actinomycetes</taxon>
        <taxon>Sporichthyales</taxon>
        <taxon>Sporichthyaceae</taxon>
        <taxon>Epidermidibacterium</taxon>
    </lineage>
</organism>
<dbReference type="GO" id="GO:0016878">
    <property type="term" value="F:acid-thiol ligase activity"/>
    <property type="evidence" value="ECO:0007669"/>
    <property type="project" value="UniProtKB-ARBA"/>
</dbReference>
<dbReference type="InterPro" id="IPR042099">
    <property type="entry name" value="ANL_N_sf"/>
</dbReference>
<proteinExistence type="predicted"/>
<dbReference type="EMBL" id="CP047156">
    <property type="protein sequence ID" value="QHC02079.1"/>
    <property type="molecule type" value="Genomic_DNA"/>
</dbReference>
<dbReference type="RefSeq" id="WP_159547203.1">
    <property type="nucleotide sequence ID" value="NZ_CP047156.1"/>
</dbReference>
<dbReference type="InterPro" id="IPR050237">
    <property type="entry name" value="ATP-dep_AMP-bd_enzyme"/>
</dbReference>